<protein>
    <submittedName>
        <fullName evidence="1">Uncharacterized protein</fullName>
    </submittedName>
</protein>
<proteinExistence type="predicted"/>
<dbReference type="OrthoDB" id="885718at2"/>
<evidence type="ECO:0000313" key="2">
    <source>
        <dbReference type="Proteomes" id="UP000306402"/>
    </source>
</evidence>
<name>A0A5R9KRV6_9BACT</name>
<dbReference type="Proteomes" id="UP000306402">
    <property type="component" value="Unassembled WGS sequence"/>
</dbReference>
<dbReference type="EMBL" id="VCEJ01000005">
    <property type="protein sequence ID" value="TLU98950.1"/>
    <property type="molecule type" value="Genomic_DNA"/>
</dbReference>
<organism evidence="1 2">
    <name type="scientific">Dyadobacter luticola</name>
    <dbReference type="NCBI Taxonomy" id="1979387"/>
    <lineage>
        <taxon>Bacteria</taxon>
        <taxon>Pseudomonadati</taxon>
        <taxon>Bacteroidota</taxon>
        <taxon>Cytophagia</taxon>
        <taxon>Cytophagales</taxon>
        <taxon>Spirosomataceae</taxon>
        <taxon>Dyadobacter</taxon>
    </lineage>
</organism>
<comment type="caution">
    <text evidence="1">The sequence shown here is derived from an EMBL/GenBank/DDBJ whole genome shotgun (WGS) entry which is preliminary data.</text>
</comment>
<gene>
    <name evidence="1" type="ORF">FEN17_20385</name>
</gene>
<dbReference type="AlphaFoldDB" id="A0A5R9KRV6"/>
<reference evidence="1 2" key="1">
    <citation type="submission" date="2019-05" db="EMBL/GenBank/DDBJ databases">
        <authorList>
            <person name="Qu J.-H."/>
        </authorList>
    </citation>
    <scope>NUCLEOTIDE SEQUENCE [LARGE SCALE GENOMIC DNA]</scope>
    <source>
        <strain evidence="1 2">T17</strain>
    </source>
</reference>
<sequence length="87" mass="10443">MLFLSGYDLDRRFYEKSDFGSLHQVLFTTPPMQVEICFWELGWLGITVKNYENNEQILHILLEPNQELEKDSAFRELRDLLQINTYK</sequence>
<keyword evidence="2" id="KW-1185">Reference proteome</keyword>
<evidence type="ECO:0000313" key="1">
    <source>
        <dbReference type="EMBL" id="TLU98950.1"/>
    </source>
</evidence>
<accession>A0A5R9KRV6</accession>